<dbReference type="GO" id="GO:0009294">
    <property type="term" value="P:DNA-mediated transformation"/>
    <property type="evidence" value="ECO:0007669"/>
    <property type="project" value="InterPro"/>
</dbReference>
<evidence type="ECO:0000256" key="2">
    <source>
        <dbReference type="SAM" id="MobiDB-lite"/>
    </source>
</evidence>
<dbReference type="Pfam" id="PF02481">
    <property type="entry name" value="DNA_processg_A"/>
    <property type="match status" value="1"/>
</dbReference>
<sequence length="514" mass="52904">MSGGQPRARWASTPAEYADSTVSEEYSAAREPIDVGPTIGRESASGYGDGSGEIPGRADPMPRSADGAGVSICGGTAFGEPSGSGAVVLEEETVVGRDGCAGAGAYEESILRTGTGEEYVELDSGGYGNLCASGGFAEDGDERRLAWVYLSRVVQGPCAALSGLIERVGVVEAARAVRECDLPESLRGATEQRRGSDCAERDLASILESGGRVVTPDDPEWPAWRMLGLGQLDAARDPGAAVPLVLWVRGPGSLLTASEKALAVVGARCSTGYGERVTGEIVGDLAAQRWTIVSGAAFGIDGAAHRAALAAGAPTIAVLACGVDRPYPAAHARLLAEIAETGLVVSEYPPGATAHKHHFLARNRIIAALADGVLVVEAGLRSGARNTVKWARRLGRPALAIPGPVTSASSAGCHRMIREGEAVLVSRAEEIVDEAGPLHLSLPADAPVPERALDGDEALVYAALPRSGARIPLELSGESGLSLPAVRAALAALDLAGLVGCDESGWFRTTRRGR</sequence>
<evidence type="ECO:0000259" key="3">
    <source>
        <dbReference type="Pfam" id="PF02481"/>
    </source>
</evidence>
<evidence type="ECO:0000256" key="1">
    <source>
        <dbReference type="ARBA" id="ARBA00006525"/>
    </source>
</evidence>
<evidence type="ECO:0000313" key="5">
    <source>
        <dbReference type="Proteomes" id="UP000438448"/>
    </source>
</evidence>
<accession>A0A7K0CYI9</accession>
<protein>
    <recommendedName>
        <fullName evidence="3">Smf/DprA SLOG domain-containing protein</fullName>
    </recommendedName>
</protein>
<dbReference type="NCBIfam" id="TIGR00732">
    <property type="entry name" value="dprA"/>
    <property type="match status" value="1"/>
</dbReference>
<gene>
    <name evidence="4" type="ORF">NRB20_15900</name>
</gene>
<keyword evidence="5" id="KW-1185">Reference proteome</keyword>
<dbReference type="AlphaFoldDB" id="A0A7K0CYI9"/>
<dbReference type="Proteomes" id="UP000438448">
    <property type="component" value="Unassembled WGS sequence"/>
</dbReference>
<comment type="caution">
    <text evidence="4">The sequence shown here is derived from an EMBL/GenBank/DDBJ whole genome shotgun (WGS) entry which is preliminary data.</text>
</comment>
<dbReference type="PANTHER" id="PTHR43022">
    <property type="entry name" value="PROTEIN SMF"/>
    <property type="match status" value="1"/>
</dbReference>
<comment type="similarity">
    <text evidence="1">Belongs to the DprA/Smf family.</text>
</comment>
<dbReference type="Gene3D" id="3.40.50.450">
    <property type="match status" value="1"/>
</dbReference>
<dbReference type="InterPro" id="IPR057666">
    <property type="entry name" value="DrpA_SLOG"/>
</dbReference>
<dbReference type="InterPro" id="IPR003488">
    <property type="entry name" value="DprA"/>
</dbReference>
<dbReference type="SUPFAM" id="SSF102405">
    <property type="entry name" value="MCP/YpsA-like"/>
    <property type="match status" value="1"/>
</dbReference>
<feature type="domain" description="Smf/DprA SLOG" evidence="3">
    <location>
        <begin position="213"/>
        <end position="434"/>
    </location>
</feature>
<dbReference type="PANTHER" id="PTHR43022:SF1">
    <property type="entry name" value="PROTEIN SMF"/>
    <property type="match status" value="1"/>
</dbReference>
<dbReference type="EMBL" id="WEGK01000003">
    <property type="protein sequence ID" value="MQY18511.1"/>
    <property type="molecule type" value="Genomic_DNA"/>
</dbReference>
<evidence type="ECO:0000313" key="4">
    <source>
        <dbReference type="EMBL" id="MQY18511.1"/>
    </source>
</evidence>
<proteinExistence type="inferred from homology"/>
<feature type="region of interest" description="Disordered" evidence="2">
    <location>
        <begin position="1"/>
        <end position="62"/>
    </location>
</feature>
<organism evidence="4 5">
    <name type="scientific">Nocardia macrotermitis</name>
    <dbReference type="NCBI Taxonomy" id="2585198"/>
    <lineage>
        <taxon>Bacteria</taxon>
        <taxon>Bacillati</taxon>
        <taxon>Actinomycetota</taxon>
        <taxon>Actinomycetes</taxon>
        <taxon>Mycobacteriales</taxon>
        <taxon>Nocardiaceae</taxon>
        <taxon>Nocardia</taxon>
    </lineage>
</organism>
<name>A0A7K0CYI9_9NOCA</name>
<reference evidence="4 5" key="1">
    <citation type="submission" date="2019-10" db="EMBL/GenBank/DDBJ databases">
        <title>Nocardia macrotermitis sp. nov. and Nocardia aurantia sp. nov., isolated from the gut of fungus growing-termite Macrotermes natalensis.</title>
        <authorList>
            <person name="Benndorf R."/>
            <person name="Schwitalla J."/>
            <person name="Martin K."/>
            <person name="De Beer W."/>
            <person name="Kaster A.-K."/>
            <person name="Vollmers J."/>
            <person name="Poulsen M."/>
            <person name="Beemelmanns C."/>
        </authorList>
    </citation>
    <scope>NUCLEOTIDE SEQUENCE [LARGE SCALE GENOMIC DNA]</scope>
    <source>
        <strain evidence="4 5">RB20</strain>
    </source>
</reference>